<dbReference type="AlphaFoldDB" id="A0AAD5S8C8"/>
<reference evidence="1" key="1">
    <citation type="submission" date="2020-05" db="EMBL/GenBank/DDBJ databases">
        <title>Phylogenomic resolution of chytrid fungi.</title>
        <authorList>
            <person name="Stajich J.E."/>
            <person name="Amses K."/>
            <person name="Simmons R."/>
            <person name="Seto K."/>
            <person name="Myers J."/>
            <person name="Bonds A."/>
            <person name="Quandt C.A."/>
            <person name="Barry K."/>
            <person name="Liu P."/>
            <person name="Grigoriev I."/>
            <person name="Longcore J.E."/>
            <person name="James T.Y."/>
        </authorList>
    </citation>
    <scope>NUCLEOTIDE SEQUENCE</scope>
    <source>
        <strain evidence="1">JEL0318</strain>
    </source>
</reference>
<dbReference type="Proteomes" id="UP001212841">
    <property type="component" value="Unassembled WGS sequence"/>
</dbReference>
<protein>
    <submittedName>
        <fullName evidence="1">Uncharacterized protein</fullName>
    </submittedName>
</protein>
<gene>
    <name evidence="1" type="ORF">HK097_000261</name>
</gene>
<evidence type="ECO:0000313" key="1">
    <source>
        <dbReference type="EMBL" id="KAJ3047078.1"/>
    </source>
</evidence>
<proteinExistence type="predicted"/>
<dbReference type="EMBL" id="JADGJD010001032">
    <property type="protein sequence ID" value="KAJ3047078.1"/>
    <property type="molecule type" value="Genomic_DNA"/>
</dbReference>
<evidence type="ECO:0000313" key="2">
    <source>
        <dbReference type="Proteomes" id="UP001212841"/>
    </source>
</evidence>
<comment type="caution">
    <text evidence="1">The sequence shown here is derived from an EMBL/GenBank/DDBJ whole genome shotgun (WGS) entry which is preliminary data.</text>
</comment>
<feature type="non-terminal residue" evidence="1">
    <location>
        <position position="131"/>
    </location>
</feature>
<sequence length="131" mass="14095">MQSSSSPASPSSTLASPTIESLFIHVPIVSITLTATKPTPLLNRFLPIYHRLAEGCIIRLGRENREKGGHSGTAGSKTAGGLHKDLVTVKTAAGIHKELVRRADGDGVYYEWFESKVVSRVHAEIFVKGGE</sequence>
<name>A0AAD5S8C8_9FUNG</name>
<organism evidence="1 2">
    <name type="scientific">Rhizophlyctis rosea</name>
    <dbReference type="NCBI Taxonomy" id="64517"/>
    <lineage>
        <taxon>Eukaryota</taxon>
        <taxon>Fungi</taxon>
        <taxon>Fungi incertae sedis</taxon>
        <taxon>Chytridiomycota</taxon>
        <taxon>Chytridiomycota incertae sedis</taxon>
        <taxon>Chytridiomycetes</taxon>
        <taxon>Rhizophlyctidales</taxon>
        <taxon>Rhizophlyctidaceae</taxon>
        <taxon>Rhizophlyctis</taxon>
    </lineage>
</organism>
<keyword evidence="2" id="KW-1185">Reference proteome</keyword>
<accession>A0AAD5S8C8</accession>